<protein>
    <submittedName>
        <fullName evidence="2">Smr/MutS family protein</fullName>
    </submittedName>
</protein>
<feature type="non-terminal residue" evidence="2">
    <location>
        <position position="1"/>
    </location>
</feature>
<dbReference type="InterPro" id="IPR046893">
    <property type="entry name" value="MSSS"/>
</dbReference>
<gene>
    <name evidence="2" type="ORF">KK062_25320</name>
</gene>
<dbReference type="SUPFAM" id="SSF160443">
    <property type="entry name" value="SMR domain-like"/>
    <property type="match status" value="1"/>
</dbReference>
<dbReference type="RefSeq" id="WP_254087159.1">
    <property type="nucleotide sequence ID" value="NZ_JAHESE010000037.1"/>
</dbReference>
<dbReference type="Pfam" id="PF01713">
    <property type="entry name" value="Smr"/>
    <property type="match status" value="1"/>
</dbReference>
<sequence length="153" mass="17031">PEELKEGDRVRIIGQDGSGRVLSIQGKNATVQFGELKSLTKIDKLEKITAGVEKEIATRLRSVGLDVFQKRSTFNDTLDIRGKRVEEVMPLLDQFIDTAILLGQGELKILHGKGEGVLRKVVRDHLKRYKEVASMNDEHVERGGDGITVVVLK</sequence>
<evidence type="ECO:0000313" key="3">
    <source>
        <dbReference type="Proteomes" id="UP001319080"/>
    </source>
</evidence>
<name>A0AAP2E4J0_9BACT</name>
<dbReference type="EMBL" id="JAHESE010000037">
    <property type="protein sequence ID" value="MBT1711589.1"/>
    <property type="molecule type" value="Genomic_DNA"/>
</dbReference>
<organism evidence="2 3">
    <name type="scientific">Dawidia cretensis</name>
    <dbReference type="NCBI Taxonomy" id="2782350"/>
    <lineage>
        <taxon>Bacteria</taxon>
        <taxon>Pseudomonadati</taxon>
        <taxon>Bacteroidota</taxon>
        <taxon>Cytophagia</taxon>
        <taxon>Cytophagales</taxon>
        <taxon>Chryseotaleaceae</taxon>
        <taxon>Dawidia</taxon>
    </lineage>
</organism>
<evidence type="ECO:0000313" key="2">
    <source>
        <dbReference type="EMBL" id="MBT1711589.1"/>
    </source>
</evidence>
<dbReference type="SMART" id="SM00463">
    <property type="entry name" value="SMR"/>
    <property type="match status" value="1"/>
</dbReference>
<proteinExistence type="predicted"/>
<accession>A0AAP2E4J0</accession>
<dbReference type="Gene3D" id="3.30.1370.110">
    <property type="match status" value="1"/>
</dbReference>
<comment type="caution">
    <text evidence="2">The sequence shown here is derived from an EMBL/GenBank/DDBJ whole genome shotgun (WGS) entry which is preliminary data.</text>
</comment>
<feature type="domain" description="Smr" evidence="1">
    <location>
        <begin position="78"/>
        <end position="153"/>
    </location>
</feature>
<dbReference type="AlphaFoldDB" id="A0AAP2E4J0"/>
<reference evidence="2 3" key="1">
    <citation type="submission" date="2021-05" db="EMBL/GenBank/DDBJ databases">
        <title>A Polyphasic approach of four new species of the genus Ohtaekwangia: Ohtaekwangia histidinii sp. nov., Ohtaekwangia cretensis sp. nov., Ohtaekwangia indiensis sp. nov., Ohtaekwangia reichenbachii sp. nov. from diverse environment.</title>
        <authorList>
            <person name="Octaviana S."/>
        </authorList>
    </citation>
    <scope>NUCLEOTIDE SEQUENCE [LARGE SCALE GENOMIC DNA]</scope>
    <source>
        <strain evidence="2 3">PWU5</strain>
    </source>
</reference>
<dbReference type="PROSITE" id="PS50828">
    <property type="entry name" value="SMR"/>
    <property type="match status" value="1"/>
</dbReference>
<dbReference type="InterPro" id="IPR002625">
    <property type="entry name" value="Smr_dom"/>
</dbReference>
<dbReference type="Pfam" id="PF20297">
    <property type="entry name" value="MSSS"/>
    <property type="match status" value="1"/>
</dbReference>
<dbReference type="Proteomes" id="UP001319080">
    <property type="component" value="Unassembled WGS sequence"/>
</dbReference>
<dbReference type="InterPro" id="IPR036063">
    <property type="entry name" value="Smr_dom_sf"/>
</dbReference>
<keyword evidence="3" id="KW-1185">Reference proteome</keyword>
<evidence type="ECO:0000259" key="1">
    <source>
        <dbReference type="PROSITE" id="PS50828"/>
    </source>
</evidence>